<evidence type="ECO:0000313" key="6">
    <source>
        <dbReference type="EMBL" id="QBY55674.1"/>
    </source>
</evidence>
<keyword evidence="6" id="KW-0614">Plasmid</keyword>
<dbReference type="InterPro" id="IPR000281">
    <property type="entry name" value="HTH_RpiR"/>
</dbReference>
<dbReference type="SUPFAM" id="SSF46689">
    <property type="entry name" value="Homeodomain-like"/>
    <property type="match status" value="1"/>
</dbReference>
<keyword evidence="3" id="KW-0324">Glycolysis</keyword>
<dbReference type="SUPFAM" id="SSF53697">
    <property type="entry name" value="SIS domain"/>
    <property type="match status" value="1"/>
</dbReference>
<dbReference type="Pfam" id="PF01380">
    <property type="entry name" value="SIS"/>
    <property type="match status" value="1"/>
</dbReference>
<gene>
    <name evidence="6" type="ORF">E0W60_32330</name>
</gene>
<dbReference type="GO" id="GO:0003700">
    <property type="term" value="F:DNA-binding transcription factor activity"/>
    <property type="evidence" value="ECO:0007669"/>
    <property type="project" value="InterPro"/>
</dbReference>
<dbReference type="GO" id="GO:0003677">
    <property type="term" value="F:DNA binding"/>
    <property type="evidence" value="ECO:0007669"/>
    <property type="project" value="UniProtKB-KW"/>
</dbReference>
<keyword evidence="2" id="KW-0238">DNA-binding</keyword>
<dbReference type="Proteomes" id="UP000295294">
    <property type="component" value="Plasmid unnamed1"/>
</dbReference>
<protein>
    <submittedName>
        <fullName evidence="6">MurR/RpiR family transcriptional regulator</fullName>
    </submittedName>
</protein>
<dbReference type="InterPro" id="IPR046348">
    <property type="entry name" value="SIS_dom_sf"/>
</dbReference>
<evidence type="ECO:0000313" key="7">
    <source>
        <dbReference type="Proteomes" id="UP000295294"/>
    </source>
</evidence>
<dbReference type="PANTHER" id="PTHR30514">
    <property type="entry name" value="GLUCOKINASE"/>
    <property type="match status" value="1"/>
</dbReference>
<dbReference type="KEGG" id="cox:E0W60_32330"/>
<evidence type="ECO:0000256" key="4">
    <source>
        <dbReference type="ARBA" id="ARBA00023163"/>
    </source>
</evidence>
<dbReference type="EMBL" id="CP038636">
    <property type="protein sequence ID" value="QBY55674.1"/>
    <property type="molecule type" value="Genomic_DNA"/>
</dbReference>
<dbReference type="GO" id="GO:0006096">
    <property type="term" value="P:glycolytic process"/>
    <property type="evidence" value="ECO:0007669"/>
    <property type="project" value="UniProtKB-KW"/>
</dbReference>
<dbReference type="OrthoDB" id="8960173at2"/>
<dbReference type="InterPro" id="IPR035472">
    <property type="entry name" value="RpiR-like_SIS"/>
</dbReference>
<feature type="domain" description="HTH rpiR-type" evidence="5">
    <location>
        <begin position="5"/>
        <end position="81"/>
    </location>
</feature>
<dbReference type="InterPro" id="IPR036388">
    <property type="entry name" value="WH-like_DNA-bd_sf"/>
</dbReference>
<dbReference type="Gene3D" id="3.40.50.10490">
    <property type="entry name" value="Glucose-6-phosphate isomerase like protein, domain 1"/>
    <property type="match status" value="1"/>
</dbReference>
<keyword evidence="4" id="KW-0804">Transcription</keyword>
<dbReference type="Pfam" id="PF01418">
    <property type="entry name" value="HTH_6"/>
    <property type="match status" value="1"/>
</dbReference>
<reference evidence="6 7" key="1">
    <citation type="submission" date="2019-03" db="EMBL/GenBank/DDBJ databases">
        <title>Efficiently degradation of phenoxyalkanoic acid herbicides by Cupriavidus oxalaticus strain X32.</title>
        <authorList>
            <person name="Sheng X."/>
        </authorList>
    </citation>
    <scope>NUCLEOTIDE SEQUENCE [LARGE SCALE GENOMIC DNA]</scope>
    <source>
        <strain evidence="6 7">X32</strain>
        <plasmid evidence="6 7">unnamed1</plasmid>
    </source>
</reference>
<proteinExistence type="predicted"/>
<dbReference type="CDD" id="cd05013">
    <property type="entry name" value="SIS_RpiR"/>
    <property type="match status" value="1"/>
</dbReference>
<evidence type="ECO:0000256" key="1">
    <source>
        <dbReference type="ARBA" id="ARBA00023015"/>
    </source>
</evidence>
<dbReference type="InterPro" id="IPR001347">
    <property type="entry name" value="SIS_dom"/>
</dbReference>
<dbReference type="GO" id="GO:0097367">
    <property type="term" value="F:carbohydrate derivative binding"/>
    <property type="evidence" value="ECO:0007669"/>
    <property type="project" value="InterPro"/>
</dbReference>
<dbReference type="AlphaFoldDB" id="A0A4P7LHG4"/>
<geneLocation type="plasmid" evidence="6">
    <name>unnamed1</name>
</geneLocation>
<evidence type="ECO:0000259" key="5">
    <source>
        <dbReference type="PROSITE" id="PS51071"/>
    </source>
</evidence>
<dbReference type="Gene3D" id="1.10.10.10">
    <property type="entry name" value="Winged helix-like DNA-binding domain superfamily/Winged helix DNA-binding domain"/>
    <property type="match status" value="1"/>
</dbReference>
<organism evidence="6 7">
    <name type="scientific">Cupriavidus oxalaticus</name>
    <dbReference type="NCBI Taxonomy" id="96344"/>
    <lineage>
        <taxon>Bacteria</taxon>
        <taxon>Pseudomonadati</taxon>
        <taxon>Pseudomonadota</taxon>
        <taxon>Betaproteobacteria</taxon>
        <taxon>Burkholderiales</taxon>
        <taxon>Burkholderiaceae</taxon>
        <taxon>Cupriavidus</taxon>
    </lineage>
</organism>
<dbReference type="InterPro" id="IPR047640">
    <property type="entry name" value="RpiR-like"/>
</dbReference>
<keyword evidence="1" id="KW-0805">Transcription regulation</keyword>
<dbReference type="InterPro" id="IPR009057">
    <property type="entry name" value="Homeodomain-like_sf"/>
</dbReference>
<evidence type="ECO:0000256" key="2">
    <source>
        <dbReference type="ARBA" id="ARBA00023125"/>
    </source>
</evidence>
<evidence type="ECO:0000256" key="3">
    <source>
        <dbReference type="ARBA" id="ARBA00023152"/>
    </source>
</evidence>
<accession>A0A4P7LHG4</accession>
<name>A0A4P7LHG4_9BURK</name>
<dbReference type="PROSITE" id="PS51071">
    <property type="entry name" value="HTH_RPIR"/>
    <property type="match status" value="1"/>
</dbReference>
<sequence>MNTYDALEAQIIQCYGEFSGTDKKLADVLLSRKSELLGYSATELADLASVSKASAARFFRRLGYADFGAFRQALRDQRASQSPLAKMGRAATPRGARTGVALPALAGLQAHVQLDAHRLAALPEQLSERVLDTTLRELADARRVWVVGYRNSFMLAFYANALLSQVRPEVYLLNEQAGKDAELIAEIDSKDVLLAVDFRRRARRLAPIVTLATEAGAKIILLSDAPVSALTTHATAVLRCSHHGDQVFDSYVAATSLVNYLATAMARRARKRARARMARVERAHDLLDDLDLQA</sequence>
<dbReference type="RefSeq" id="WP_133092724.1">
    <property type="nucleotide sequence ID" value="NZ_CP038636.1"/>
</dbReference>
<dbReference type="PANTHER" id="PTHR30514:SF18">
    <property type="entry name" value="RPIR-FAMILY TRANSCRIPTIONAL REGULATOR"/>
    <property type="match status" value="1"/>
</dbReference>